<proteinExistence type="predicted"/>
<dbReference type="EMBL" id="CAFBLS010000043">
    <property type="protein sequence ID" value="CAB4867169.1"/>
    <property type="molecule type" value="Genomic_DNA"/>
</dbReference>
<sequence length="140" mass="15180">MHLLHGEGPGILGDPNRVADPVAGLGGEDRYARPLGHHAQLIDRVGALEIGGHEQWSVTLPLELKGELAREGRLAGALKPGEQDHGRRRFGEVYGAGLATEHGDELLMHDLHDLLGRVQRPRCRCGQGPLLDHGGERSYD</sequence>
<reference evidence="1" key="1">
    <citation type="submission" date="2020-05" db="EMBL/GenBank/DDBJ databases">
        <authorList>
            <person name="Chiriac C."/>
            <person name="Salcher M."/>
            <person name="Ghai R."/>
            <person name="Kavagutti S V."/>
        </authorList>
    </citation>
    <scope>NUCLEOTIDE SEQUENCE</scope>
</reference>
<protein>
    <submittedName>
        <fullName evidence="1">Unannotated protein</fullName>
    </submittedName>
</protein>
<gene>
    <name evidence="1" type="ORF">UFOPK3402_00507</name>
</gene>
<dbReference type="AlphaFoldDB" id="A0A6J7DFG8"/>
<evidence type="ECO:0000313" key="1">
    <source>
        <dbReference type="EMBL" id="CAB4867169.1"/>
    </source>
</evidence>
<accession>A0A6J7DFG8</accession>
<organism evidence="1">
    <name type="scientific">freshwater metagenome</name>
    <dbReference type="NCBI Taxonomy" id="449393"/>
    <lineage>
        <taxon>unclassified sequences</taxon>
        <taxon>metagenomes</taxon>
        <taxon>ecological metagenomes</taxon>
    </lineage>
</organism>
<name>A0A6J7DFG8_9ZZZZ</name>